<feature type="compositionally biased region" description="Gly residues" evidence="3">
    <location>
        <begin position="314"/>
        <end position="324"/>
    </location>
</feature>
<feature type="compositionally biased region" description="Basic and acidic residues" evidence="3">
    <location>
        <begin position="328"/>
        <end position="347"/>
    </location>
</feature>
<dbReference type="EMBL" id="NAJL01000016">
    <property type="protein sequence ID" value="TKA28887.1"/>
    <property type="molecule type" value="Genomic_DNA"/>
</dbReference>
<keyword evidence="7" id="KW-1185">Reference proteome</keyword>
<dbReference type="GO" id="GO:0016538">
    <property type="term" value="F:cyclin-dependent protein serine/threonine kinase regulator activity"/>
    <property type="evidence" value="ECO:0007669"/>
    <property type="project" value="InterPro"/>
</dbReference>
<evidence type="ECO:0000259" key="5">
    <source>
        <dbReference type="Pfam" id="PF16899"/>
    </source>
</evidence>
<dbReference type="Pfam" id="PF00134">
    <property type="entry name" value="Cyclin_N"/>
    <property type="match status" value="1"/>
</dbReference>
<accession>A0A4U0U231</accession>
<feature type="domain" description="Cyclin C-terminal" evidence="5">
    <location>
        <begin position="205"/>
        <end position="278"/>
    </location>
</feature>
<keyword evidence="2" id="KW-0195">Cyclin</keyword>
<proteinExistence type="predicted"/>
<evidence type="ECO:0000313" key="6">
    <source>
        <dbReference type="EMBL" id="TKA28887.1"/>
    </source>
</evidence>
<dbReference type="OrthoDB" id="340962at2759"/>
<evidence type="ECO:0000256" key="1">
    <source>
        <dbReference type="ARBA" id="ARBA00014912"/>
    </source>
</evidence>
<evidence type="ECO:0000259" key="4">
    <source>
        <dbReference type="Pfam" id="PF00134"/>
    </source>
</evidence>
<dbReference type="Pfam" id="PF16899">
    <property type="entry name" value="Cyclin_C_2"/>
    <property type="match status" value="1"/>
</dbReference>
<protein>
    <recommendedName>
        <fullName evidence="1">RNA polymerase II holoenzyme cyclin-like subunit</fullName>
    </recommendedName>
</protein>
<feature type="region of interest" description="Disordered" evidence="3">
    <location>
        <begin position="311"/>
        <end position="358"/>
    </location>
</feature>
<gene>
    <name evidence="6" type="ORF">B0A50_03298</name>
</gene>
<dbReference type="CDD" id="cd20524">
    <property type="entry name" value="CYCLIN_CCNH_rpt1"/>
    <property type="match status" value="1"/>
</dbReference>
<comment type="caution">
    <text evidence="6">The sequence shown here is derived from an EMBL/GenBank/DDBJ whole genome shotgun (WGS) entry which is preliminary data.</text>
</comment>
<dbReference type="SUPFAM" id="SSF47954">
    <property type="entry name" value="Cyclin-like"/>
    <property type="match status" value="2"/>
</dbReference>
<sequence>MTTPITEDDLYRTSTQHRLWTFTPTTLAARRTQTHTAALARLPLRPNHSNPQPFTQTDSLALLRRYTSQLHTTATHLSLPGPLTATACQYLARFYLTYSPLTYPPRQIYKTCLWLACKVHGTHLGLNDFLRRIGSEGEKDVVLAAEFLVLGGLGWVVEVKGPGQGLKGWLVEAVGLAEEGELEGLGMPGEGARTVWKGEGAAGGRVRAAYAAAKGVLERPALLTDVWFLFSPAQMVFAGLMVADGVLAGFCLERKLGPLDVEVSERVLEAVRACAEMLAGFDEGEVLGREGREEVEARLEMWRDPGTRDLVGRFGAGKAAGGQGEEAEERRKEMKKEAREKSRREGDELFGPGLARKG</sequence>
<dbReference type="InterPro" id="IPR036915">
    <property type="entry name" value="Cyclin-like_sf"/>
</dbReference>
<dbReference type="InterPro" id="IPR043198">
    <property type="entry name" value="Cyclin/Ssn8"/>
</dbReference>
<organism evidence="6 7">
    <name type="scientific">Salinomyces thailandicus</name>
    <dbReference type="NCBI Taxonomy" id="706561"/>
    <lineage>
        <taxon>Eukaryota</taxon>
        <taxon>Fungi</taxon>
        <taxon>Dikarya</taxon>
        <taxon>Ascomycota</taxon>
        <taxon>Pezizomycotina</taxon>
        <taxon>Dothideomycetes</taxon>
        <taxon>Dothideomycetidae</taxon>
        <taxon>Mycosphaerellales</taxon>
        <taxon>Teratosphaeriaceae</taxon>
        <taxon>Salinomyces</taxon>
    </lineage>
</organism>
<evidence type="ECO:0000256" key="3">
    <source>
        <dbReference type="SAM" id="MobiDB-lite"/>
    </source>
</evidence>
<dbReference type="Gene3D" id="1.10.472.10">
    <property type="entry name" value="Cyclin-like"/>
    <property type="match status" value="2"/>
</dbReference>
<dbReference type="InterPro" id="IPR031658">
    <property type="entry name" value="Cyclin_C_2"/>
</dbReference>
<name>A0A4U0U231_9PEZI</name>
<evidence type="ECO:0000256" key="2">
    <source>
        <dbReference type="ARBA" id="ARBA00023127"/>
    </source>
</evidence>
<dbReference type="AlphaFoldDB" id="A0A4U0U231"/>
<reference evidence="6 7" key="1">
    <citation type="submission" date="2017-03" db="EMBL/GenBank/DDBJ databases">
        <title>Genomes of endolithic fungi from Antarctica.</title>
        <authorList>
            <person name="Coleine C."/>
            <person name="Masonjones S."/>
            <person name="Stajich J.E."/>
        </authorList>
    </citation>
    <scope>NUCLEOTIDE SEQUENCE [LARGE SCALE GENOMIC DNA]</scope>
    <source>
        <strain evidence="6 7">CCFEE 6315</strain>
    </source>
</reference>
<dbReference type="InterPro" id="IPR006671">
    <property type="entry name" value="Cyclin_N"/>
</dbReference>
<feature type="domain" description="Cyclin N-terminal" evidence="4">
    <location>
        <begin position="68"/>
        <end position="157"/>
    </location>
</feature>
<dbReference type="PANTHER" id="PTHR10026">
    <property type="entry name" value="CYCLIN"/>
    <property type="match status" value="1"/>
</dbReference>
<dbReference type="Proteomes" id="UP000308549">
    <property type="component" value="Unassembled WGS sequence"/>
</dbReference>
<dbReference type="GO" id="GO:0006357">
    <property type="term" value="P:regulation of transcription by RNA polymerase II"/>
    <property type="evidence" value="ECO:0007669"/>
    <property type="project" value="InterPro"/>
</dbReference>
<evidence type="ECO:0000313" key="7">
    <source>
        <dbReference type="Proteomes" id="UP000308549"/>
    </source>
</evidence>